<dbReference type="Pfam" id="PF11150">
    <property type="entry name" value="DUF2927"/>
    <property type="match status" value="1"/>
</dbReference>
<dbReference type="AlphaFoldDB" id="A0A4S3M9S5"/>
<dbReference type="PROSITE" id="PS51257">
    <property type="entry name" value="PROKAR_LIPOPROTEIN"/>
    <property type="match status" value="1"/>
</dbReference>
<organism evidence="1 2">
    <name type="scientific">Thalassobius vesicularis</name>
    <dbReference type="NCBI Taxonomy" id="1294297"/>
    <lineage>
        <taxon>Bacteria</taxon>
        <taxon>Pseudomonadati</taxon>
        <taxon>Pseudomonadota</taxon>
        <taxon>Alphaproteobacteria</taxon>
        <taxon>Rhodobacterales</taxon>
        <taxon>Roseobacteraceae</taxon>
        <taxon>Thalassovita</taxon>
    </lineage>
</organism>
<protein>
    <submittedName>
        <fullName evidence="1">DUF2927 domain-containing protein</fullName>
    </submittedName>
</protein>
<keyword evidence="2" id="KW-1185">Reference proteome</keyword>
<sequence>MKNILLSLALVTSLASCMSPDGEATTRASSSPVGGLPPMKTFSGQTLERVQTSNADIARDFLDLSFVLESGRELPYFTRFEGPITLRLSGRAPEQMQRDLDRLISRLRNEAGIDIRLTKAPDANITINAVSRNDIQRYLPQAACFVVPNVSSLSEYARNSGSARTDWALLQDRQRMAIFVPADAPPQETRDCLHEELAQALGPLNDLYRLPDSVFNDDNIHTVLTSYDMLILRAYYAPELRNGMSRAEVAERLPRLLARLNPAGQTLRTQQLSDTPTAWVNAIQTALGPGASPMQRQEAARRALAIAENAGWTDHRRAFSHYALGRLTQGVNAEVALSHFRAAQSFYTRNPLTQLHAAHVAAQLAAYAISEGNGNEALLLTGPYLAVAARHENAALLSTLQLLRAEALDLLGRSSEAQSVRLDSLGWARYGFGSDGAVHARLREIIALSPLKRSNGQT</sequence>
<gene>
    <name evidence="1" type="ORF">E7681_07620</name>
</gene>
<comment type="caution">
    <text evidence="1">The sequence shown here is derived from an EMBL/GenBank/DDBJ whole genome shotgun (WGS) entry which is preliminary data.</text>
</comment>
<evidence type="ECO:0000313" key="1">
    <source>
        <dbReference type="EMBL" id="THD74820.1"/>
    </source>
</evidence>
<dbReference type="InterPro" id="IPR021323">
    <property type="entry name" value="DUF2927"/>
</dbReference>
<reference evidence="1 2" key="1">
    <citation type="submission" date="2019-04" db="EMBL/GenBank/DDBJ databases">
        <title>Draft genome sequence of Youngimonas vesicularis.</title>
        <authorList>
            <person name="Hameed A."/>
        </authorList>
    </citation>
    <scope>NUCLEOTIDE SEQUENCE [LARGE SCALE GENOMIC DNA]</scope>
    <source>
        <strain evidence="1 2">CC-AMW-E</strain>
    </source>
</reference>
<accession>A0A4S3M9S5</accession>
<dbReference type="EMBL" id="SSMD01000003">
    <property type="protein sequence ID" value="THD74820.1"/>
    <property type="molecule type" value="Genomic_DNA"/>
</dbReference>
<dbReference type="Proteomes" id="UP000306113">
    <property type="component" value="Unassembled WGS sequence"/>
</dbReference>
<evidence type="ECO:0000313" key="2">
    <source>
        <dbReference type="Proteomes" id="UP000306113"/>
    </source>
</evidence>
<name>A0A4S3M9S5_9RHOB</name>
<dbReference type="OrthoDB" id="7823193at2"/>
<dbReference type="RefSeq" id="WP_136338675.1">
    <property type="nucleotide sequence ID" value="NZ_SSMD01000003.1"/>
</dbReference>
<proteinExistence type="predicted"/>